<feature type="domain" description="Fungal lipase-type" evidence="1">
    <location>
        <begin position="290"/>
        <end position="357"/>
    </location>
</feature>
<proteinExistence type="predicted"/>
<dbReference type="CDD" id="cd00741">
    <property type="entry name" value="Lipase"/>
    <property type="match status" value="1"/>
</dbReference>
<dbReference type="Proteomes" id="UP001164693">
    <property type="component" value="Chromosome"/>
</dbReference>
<dbReference type="Pfam" id="PF01764">
    <property type="entry name" value="Lipase_3"/>
    <property type="match status" value="1"/>
</dbReference>
<evidence type="ECO:0000313" key="2">
    <source>
        <dbReference type="EMBL" id="WAX55679.1"/>
    </source>
</evidence>
<keyword evidence="3" id="KW-1185">Reference proteome</keyword>
<dbReference type="SUPFAM" id="SSF53474">
    <property type="entry name" value="alpha/beta-Hydrolases"/>
    <property type="match status" value="1"/>
</dbReference>
<evidence type="ECO:0000259" key="1">
    <source>
        <dbReference type="Pfam" id="PF01764"/>
    </source>
</evidence>
<sequence>MSGGVTVSGGADGIAAQFEDVRRTAVLLNRQASRIDDIRGECLPALTALRSQAPIVDPLGALEAAAALEAGVAALDALAHDLRTFCHLLGHAIAEYQGADSGIWHGLTELAGTAWDATVALPGAVFAGSTAFVAGGPGSALQQAALHDPALADLTVDLAPVLPGLLPGTSLSETLLMLRAYCADGSPVVTTTGEDSRPGAARPPRGLADLMAGLQLRNAGAAGEIDVKILTGANGVRHVLVDIPGTKDWTPAHQTADVVGVATNLRAIDGLPTTYEAGVLAAMRQAGVRPSDDVMLVGHSLGGMVALAAARDAVRTGAFKITHVVTAGSPVGGFAGEVPKGVAVLALENRHDLIPHLDGHGNPDRANVTTVRFDGARDSIGDAHGIDTSYRYGAARADASDDFAIRRYLHSAAGFFGASSVRSKTFLITRTYR</sequence>
<reference evidence="2" key="1">
    <citation type="submission" date="2022-05" db="EMBL/GenBank/DDBJ databases">
        <title>Jatrophihabitans sp. SB3-54 whole genome sequence.</title>
        <authorList>
            <person name="Suh M.K."/>
            <person name="Eom M.K."/>
            <person name="Kim J.S."/>
            <person name="Kim H.S."/>
            <person name="Do H.E."/>
            <person name="Shin Y.K."/>
            <person name="Lee J.-S."/>
        </authorList>
    </citation>
    <scope>NUCLEOTIDE SEQUENCE</scope>
    <source>
        <strain evidence="2">SB3-54</strain>
    </source>
</reference>
<organism evidence="2 3">
    <name type="scientific">Jatrophihabitans cynanchi</name>
    <dbReference type="NCBI Taxonomy" id="2944128"/>
    <lineage>
        <taxon>Bacteria</taxon>
        <taxon>Bacillati</taxon>
        <taxon>Actinomycetota</taxon>
        <taxon>Actinomycetes</taxon>
        <taxon>Jatrophihabitantales</taxon>
        <taxon>Jatrophihabitantaceae</taxon>
        <taxon>Jatrophihabitans</taxon>
    </lineage>
</organism>
<name>A0ABY7JWX8_9ACTN</name>
<dbReference type="Gene3D" id="3.40.50.1820">
    <property type="entry name" value="alpha/beta hydrolase"/>
    <property type="match status" value="1"/>
</dbReference>
<dbReference type="InterPro" id="IPR002921">
    <property type="entry name" value="Fungal_lipase-type"/>
</dbReference>
<accession>A0ABY7JWX8</accession>
<dbReference type="EMBL" id="CP097463">
    <property type="protein sequence ID" value="WAX55679.1"/>
    <property type="molecule type" value="Genomic_DNA"/>
</dbReference>
<dbReference type="InterPro" id="IPR029058">
    <property type="entry name" value="AB_hydrolase_fold"/>
</dbReference>
<evidence type="ECO:0000313" key="3">
    <source>
        <dbReference type="Proteomes" id="UP001164693"/>
    </source>
</evidence>
<dbReference type="RefSeq" id="WP_269442199.1">
    <property type="nucleotide sequence ID" value="NZ_CP097463.1"/>
</dbReference>
<gene>
    <name evidence="2" type="ORF">M6B22_14160</name>
</gene>
<protein>
    <submittedName>
        <fullName evidence="2">Lipase family protein</fullName>
    </submittedName>
</protein>